<protein>
    <submittedName>
        <fullName evidence="1">Uncharacterized protein</fullName>
    </submittedName>
</protein>
<organism evidence="1">
    <name type="scientific">Lepeophtheirus salmonis</name>
    <name type="common">Salmon louse</name>
    <name type="synonym">Caligus salmonis</name>
    <dbReference type="NCBI Taxonomy" id="72036"/>
    <lineage>
        <taxon>Eukaryota</taxon>
        <taxon>Metazoa</taxon>
        <taxon>Ecdysozoa</taxon>
        <taxon>Arthropoda</taxon>
        <taxon>Crustacea</taxon>
        <taxon>Multicrustacea</taxon>
        <taxon>Hexanauplia</taxon>
        <taxon>Copepoda</taxon>
        <taxon>Siphonostomatoida</taxon>
        <taxon>Caligidae</taxon>
        <taxon>Lepeophtheirus</taxon>
    </lineage>
</organism>
<evidence type="ECO:0000313" key="1">
    <source>
        <dbReference type="EMBL" id="CDW19694.1"/>
    </source>
</evidence>
<accession>A0A0K2T0Y3</accession>
<proteinExistence type="predicted"/>
<reference evidence="1" key="1">
    <citation type="submission" date="2014-05" db="EMBL/GenBank/DDBJ databases">
        <authorList>
            <person name="Chronopoulou M."/>
        </authorList>
    </citation>
    <scope>NUCLEOTIDE SEQUENCE</scope>
    <source>
        <tissue evidence="1">Whole organism</tissue>
    </source>
</reference>
<dbReference type="EMBL" id="HACA01002333">
    <property type="protein sequence ID" value="CDW19694.1"/>
    <property type="molecule type" value="Transcribed_RNA"/>
</dbReference>
<name>A0A0K2T0Y3_LEPSM</name>
<sequence length="18" mass="2087">MQGSRGESIVRTLVRVWI</sequence>
<dbReference type="AlphaFoldDB" id="A0A0K2T0Y3"/>